<feature type="domain" description="Cytochrome oxidase subunit II copper A binding" evidence="14">
    <location>
        <begin position="112"/>
        <end position="254"/>
    </location>
</feature>
<dbReference type="InterPro" id="IPR002429">
    <property type="entry name" value="CcO_II-like_C"/>
</dbReference>
<evidence type="ECO:0000313" key="16">
    <source>
        <dbReference type="Proteomes" id="UP000623795"/>
    </source>
</evidence>
<evidence type="ECO:0000256" key="9">
    <source>
        <dbReference type="ARBA" id="ARBA00022989"/>
    </source>
</evidence>
<feature type="transmembrane region" description="Helical" evidence="13">
    <location>
        <begin position="38"/>
        <end position="64"/>
    </location>
</feature>
<evidence type="ECO:0000313" key="15">
    <source>
        <dbReference type="EMBL" id="NMG43201.1"/>
    </source>
</evidence>
<keyword evidence="4" id="KW-0813">Transport</keyword>
<dbReference type="Proteomes" id="UP000623795">
    <property type="component" value="Unassembled WGS sequence"/>
</dbReference>
<organism evidence="15 16">
    <name type="scientific">Aromatoleum toluvorans</name>
    <dbReference type="NCBI Taxonomy" id="92002"/>
    <lineage>
        <taxon>Bacteria</taxon>
        <taxon>Pseudomonadati</taxon>
        <taxon>Pseudomonadota</taxon>
        <taxon>Betaproteobacteria</taxon>
        <taxon>Rhodocyclales</taxon>
        <taxon>Rhodocyclaceae</taxon>
        <taxon>Aromatoleum</taxon>
    </lineage>
</organism>
<comment type="subcellular location">
    <subcellularLocation>
        <location evidence="1">Membrane</location>
        <topology evidence="1">Multi-pass membrane protein</topology>
    </subcellularLocation>
</comment>
<keyword evidence="6" id="KW-0479">Metal-binding</keyword>
<keyword evidence="11 13" id="KW-0472">Membrane</keyword>
<dbReference type="SUPFAM" id="SSF81464">
    <property type="entry name" value="Cytochrome c oxidase subunit II-like, transmembrane region"/>
    <property type="match status" value="1"/>
</dbReference>
<evidence type="ECO:0000259" key="14">
    <source>
        <dbReference type="PROSITE" id="PS50857"/>
    </source>
</evidence>
<dbReference type="RefSeq" id="WP_169255117.1">
    <property type="nucleotide sequence ID" value="NZ_WTVN01000006.1"/>
</dbReference>
<evidence type="ECO:0000256" key="5">
    <source>
        <dbReference type="ARBA" id="ARBA00022692"/>
    </source>
</evidence>
<dbReference type="CDD" id="cd13919">
    <property type="entry name" value="CuRO_HCO_II_like_5"/>
    <property type="match status" value="1"/>
</dbReference>
<dbReference type="PROSITE" id="PS00078">
    <property type="entry name" value="COX2"/>
    <property type="match status" value="1"/>
</dbReference>
<dbReference type="InterPro" id="IPR036257">
    <property type="entry name" value="Cyt_c_oxidase_su2_TM_sf"/>
</dbReference>
<evidence type="ECO:0000256" key="3">
    <source>
        <dbReference type="ARBA" id="ARBA00012949"/>
    </source>
</evidence>
<evidence type="ECO:0000256" key="13">
    <source>
        <dbReference type="SAM" id="Phobius"/>
    </source>
</evidence>
<dbReference type="Pfam" id="PF00116">
    <property type="entry name" value="COX2"/>
    <property type="match status" value="1"/>
</dbReference>
<reference evidence="15 16" key="1">
    <citation type="submission" date="2019-12" db="EMBL/GenBank/DDBJ databases">
        <title>Comparative genomics gives insights into the taxonomy of the Azoarcus-Aromatoleum group and reveals separate origins of nif in the plant-associated Azoarcus and non-plant-associated Aromatoleum sub-groups.</title>
        <authorList>
            <person name="Lafos M."/>
            <person name="Maluk M."/>
            <person name="Batista M."/>
            <person name="Junghare M."/>
            <person name="Carmona M."/>
            <person name="Faoro H."/>
            <person name="Cruz L.M."/>
            <person name="Battistoni F."/>
            <person name="De Souza E."/>
            <person name="Pedrosa F."/>
            <person name="Chen W.-M."/>
            <person name="Poole P.S."/>
            <person name="Dixon R.A."/>
            <person name="James E.K."/>
        </authorList>
    </citation>
    <scope>NUCLEOTIDE SEQUENCE [LARGE SCALE GENOMIC DNA]</scope>
    <source>
        <strain evidence="15 16">Td21</strain>
    </source>
</reference>
<keyword evidence="8" id="KW-0249">Electron transport</keyword>
<dbReference type="PANTHER" id="PTHR22888">
    <property type="entry name" value="CYTOCHROME C OXIDASE, SUBUNIT II"/>
    <property type="match status" value="1"/>
</dbReference>
<dbReference type="InterPro" id="IPR008972">
    <property type="entry name" value="Cupredoxin"/>
</dbReference>
<dbReference type="SUPFAM" id="SSF49503">
    <property type="entry name" value="Cupredoxins"/>
    <property type="match status" value="1"/>
</dbReference>
<evidence type="ECO:0000256" key="2">
    <source>
        <dbReference type="ARBA" id="ARBA00007866"/>
    </source>
</evidence>
<keyword evidence="9 13" id="KW-1133">Transmembrane helix</keyword>
<feature type="transmembrane region" description="Helical" evidence="13">
    <location>
        <begin position="85"/>
        <end position="104"/>
    </location>
</feature>
<evidence type="ECO:0000256" key="12">
    <source>
        <dbReference type="ARBA" id="ARBA00047816"/>
    </source>
</evidence>
<dbReference type="Gene3D" id="2.60.40.420">
    <property type="entry name" value="Cupredoxins - blue copper proteins"/>
    <property type="match status" value="1"/>
</dbReference>
<dbReference type="InterPro" id="IPR045187">
    <property type="entry name" value="CcO_II"/>
</dbReference>
<evidence type="ECO:0000256" key="7">
    <source>
        <dbReference type="ARBA" id="ARBA00022967"/>
    </source>
</evidence>
<comment type="catalytic activity">
    <reaction evidence="12">
        <text>4 Fe(II)-[cytochrome c] + O2 + 8 H(+)(in) = 4 Fe(III)-[cytochrome c] + 2 H2O + 4 H(+)(out)</text>
        <dbReference type="Rhea" id="RHEA:11436"/>
        <dbReference type="Rhea" id="RHEA-COMP:10350"/>
        <dbReference type="Rhea" id="RHEA-COMP:14399"/>
        <dbReference type="ChEBI" id="CHEBI:15377"/>
        <dbReference type="ChEBI" id="CHEBI:15378"/>
        <dbReference type="ChEBI" id="CHEBI:15379"/>
        <dbReference type="ChEBI" id="CHEBI:29033"/>
        <dbReference type="ChEBI" id="CHEBI:29034"/>
        <dbReference type="EC" id="7.1.1.9"/>
    </reaction>
</comment>
<evidence type="ECO:0000256" key="10">
    <source>
        <dbReference type="ARBA" id="ARBA00023008"/>
    </source>
</evidence>
<keyword evidence="7" id="KW-1278">Translocase</keyword>
<dbReference type="PANTHER" id="PTHR22888:SF9">
    <property type="entry name" value="CYTOCHROME C OXIDASE SUBUNIT 2"/>
    <property type="match status" value="1"/>
</dbReference>
<evidence type="ECO:0000256" key="6">
    <source>
        <dbReference type="ARBA" id="ARBA00022723"/>
    </source>
</evidence>
<evidence type="ECO:0000256" key="11">
    <source>
        <dbReference type="ARBA" id="ARBA00023136"/>
    </source>
</evidence>
<evidence type="ECO:0000256" key="8">
    <source>
        <dbReference type="ARBA" id="ARBA00022982"/>
    </source>
</evidence>
<dbReference type="PRINTS" id="PR01166">
    <property type="entry name" value="CYCOXIDASEII"/>
</dbReference>
<keyword evidence="5 13" id="KW-0812">Transmembrane</keyword>
<keyword evidence="16" id="KW-1185">Reference proteome</keyword>
<evidence type="ECO:0000256" key="4">
    <source>
        <dbReference type="ARBA" id="ARBA00022448"/>
    </source>
</evidence>
<dbReference type="InterPro" id="IPR001505">
    <property type="entry name" value="Copper_CuA"/>
</dbReference>
<dbReference type="EMBL" id="WTVN01000006">
    <property type="protein sequence ID" value="NMG43201.1"/>
    <property type="molecule type" value="Genomic_DNA"/>
</dbReference>
<keyword evidence="10" id="KW-0186">Copper</keyword>
<comment type="similarity">
    <text evidence="2">Belongs to the cytochrome c oxidase subunit 2 family.</text>
</comment>
<dbReference type="PROSITE" id="PS50857">
    <property type="entry name" value="COX2_CUA"/>
    <property type="match status" value="1"/>
</dbReference>
<sequence length="266" mass="29565">MAMVIALVVIVVASVVFHFASPWWFTPLASNWEQLDDTILITLVITGAVFVAVNLFVAVAILRFRHREGHRAAFEPENRRLEGRLTLLTTVGIVAMLAPGLYVYSEMIGPPADATGVEVLGQQWQWRFRFPGADGRLGRTDTRFVALDNPFGVNPDDPAGRDDVLVDSPELHLPLGRPVLLLLRSRDVLHDFFVPQFRAKMDLVPGLVSRFWFTPTRAGRFEVLCAELCGLAHYNMRGLVVVEDEAAFRTWLAAQPTFVAAGGEGR</sequence>
<comment type="caution">
    <text evidence="15">The sequence shown here is derived from an EMBL/GenBank/DDBJ whole genome shotgun (WGS) entry which is preliminary data.</text>
</comment>
<proteinExistence type="inferred from homology"/>
<accession>A0ABX1PUR9</accession>
<name>A0ABX1PUR9_9RHOO</name>
<gene>
    <name evidence="15" type="ORF">GPA22_05580</name>
</gene>
<dbReference type="EC" id="7.1.1.9" evidence="3"/>
<evidence type="ECO:0000256" key="1">
    <source>
        <dbReference type="ARBA" id="ARBA00004141"/>
    </source>
</evidence>
<protein>
    <recommendedName>
        <fullName evidence="3">cytochrome-c oxidase</fullName>
        <ecNumber evidence="3">7.1.1.9</ecNumber>
    </recommendedName>
</protein>
<dbReference type="Gene3D" id="1.10.287.90">
    <property type="match status" value="1"/>
</dbReference>